<dbReference type="InterPro" id="IPR035810">
    <property type="entry name" value="PEBP_euk"/>
</dbReference>
<dbReference type="STRING" id="645134.A0A0L0H7J8"/>
<dbReference type="GeneID" id="27691061"/>
<dbReference type="CDD" id="cd00866">
    <property type="entry name" value="PEBP_euk"/>
    <property type="match status" value="1"/>
</dbReference>
<dbReference type="SUPFAM" id="SSF49777">
    <property type="entry name" value="PEBP-like"/>
    <property type="match status" value="1"/>
</dbReference>
<protein>
    <recommendedName>
        <fullName evidence="3">YbhB/YbcL family Raf kinase inhibitor-like protein</fullName>
    </recommendedName>
</protein>
<dbReference type="OMA" id="HIDKRTR"/>
<accession>A0A0L0H7J8</accession>
<gene>
    <name evidence="1" type="ORF">SPPG_07875</name>
</gene>
<dbReference type="InParanoid" id="A0A0L0H7J8"/>
<evidence type="ECO:0000313" key="2">
    <source>
        <dbReference type="Proteomes" id="UP000053201"/>
    </source>
</evidence>
<dbReference type="OrthoDB" id="2506647at2759"/>
<dbReference type="eggNOG" id="KOG3346">
    <property type="taxonomic scope" value="Eukaryota"/>
</dbReference>
<reference evidence="1 2" key="1">
    <citation type="submission" date="2009-08" db="EMBL/GenBank/DDBJ databases">
        <title>The Genome Sequence of Spizellomyces punctatus strain DAOM BR117.</title>
        <authorList>
            <consortium name="The Broad Institute Genome Sequencing Platform"/>
            <person name="Russ C."/>
            <person name="Cuomo C."/>
            <person name="Shea T."/>
            <person name="Young S.K."/>
            <person name="Zeng Q."/>
            <person name="Koehrsen M."/>
            <person name="Haas B."/>
            <person name="Borodovsky M."/>
            <person name="Guigo R."/>
            <person name="Alvarado L."/>
            <person name="Berlin A."/>
            <person name="Bochicchio J."/>
            <person name="Borenstein D."/>
            <person name="Chapman S."/>
            <person name="Chen Z."/>
            <person name="Engels R."/>
            <person name="Freedman E."/>
            <person name="Gellesch M."/>
            <person name="Goldberg J."/>
            <person name="Griggs A."/>
            <person name="Gujja S."/>
            <person name="Heiman D."/>
            <person name="Hepburn T."/>
            <person name="Howarth C."/>
            <person name="Jen D."/>
            <person name="Larson L."/>
            <person name="Lewis B."/>
            <person name="Mehta T."/>
            <person name="Park D."/>
            <person name="Pearson M."/>
            <person name="Roberts A."/>
            <person name="Saif S."/>
            <person name="Shenoy N."/>
            <person name="Sisk P."/>
            <person name="Stolte C."/>
            <person name="Sykes S."/>
            <person name="Thomson T."/>
            <person name="Walk T."/>
            <person name="White J."/>
            <person name="Yandava C."/>
            <person name="Burger G."/>
            <person name="Gray M.W."/>
            <person name="Holland P.W.H."/>
            <person name="King N."/>
            <person name="Lang F.B.F."/>
            <person name="Roger A.J."/>
            <person name="Ruiz-Trillo I."/>
            <person name="Lander E."/>
            <person name="Nusbaum C."/>
        </authorList>
    </citation>
    <scope>NUCLEOTIDE SEQUENCE [LARGE SCALE GENOMIC DNA]</scope>
    <source>
        <strain evidence="1 2">DAOM BR117</strain>
    </source>
</reference>
<dbReference type="Proteomes" id="UP000053201">
    <property type="component" value="Unassembled WGS sequence"/>
</dbReference>
<dbReference type="Gene3D" id="3.90.280.10">
    <property type="entry name" value="PEBP-like"/>
    <property type="match status" value="1"/>
</dbReference>
<organism evidence="1 2">
    <name type="scientific">Spizellomyces punctatus (strain DAOM BR117)</name>
    <dbReference type="NCBI Taxonomy" id="645134"/>
    <lineage>
        <taxon>Eukaryota</taxon>
        <taxon>Fungi</taxon>
        <taxon>Fungi incertae sedis</taxon>
        <taxon>Chytridiomycota</taxon>
        <taxon>Chytridiomycota incertae sedis</taxon>
        <taxon>Chytridiomycetes</taxon>
        <taxon>Spizellomycetales</taxon>
        <taxon>Spizellomycetaceae</taxon>
        <taxon>Spizellomyces</taxon>
    </lineage>
</organism>
<dbReference type="InterPro" id="IPR036610">
    <property type="entry name" value="PEBP-like_sf"/>
</dbReference>
<dbReference type="AlphaFoldDB" id="A0A0L0H7J8"/>
<dbReference type="RefSeq" id="XP_016604703.1">
    <property type="nucleotide sequence ID" value="XM_016756025.1"/>
</dbReference>
<dbReference type="VEuPathDB" id="FungiDB:SPPG_07875"/>
<sequence>MLKEVHKALVDSQVIPDVISDFTPTIALDISYKNRKVSLGNEISPSEAEHEPKVSFSPPNPDDLYTLVLADPDAPSREHPAKRCWRHWVVTDITHGDVKKGKVVTSYHPPTPPKGTHLHRYVFILFAQSKSLRHLKLPEDRGGWHVQEFADQYDLKPEGANFFVSQHE</sequence>
<dbReference type="PANTHER" id="PTHR11362:SF82">
    <property type="entry name" value="PHOSPHATIDYLETHANOLAMINE-BINDING PROTEIN 4"/>
    <property type="match status" value="1"/>
</dbReference>
<evidence type="ECO:0000313" key="1">
    <source>
        <dbReference type="EMBL" id="KNC96663.1"/>
    </source>
</evidence>
<dbReference type="InterPro" id="IPR008914">
    <property type="entry name" value="PEBP"/>
</dbReference>
<evidence type="ECO:0008006" key="3">
    <source>
        <dbReference type="Google" id="ProtNLM"/>
    </source>
</evidence>
<keyword evidence="2" id="KW-1185">Reference proteome</keyword>
<dbReference type="PANTHER" id="PTHR11362">
    <property type="entry name" value="PHOSPHATIDYLETHANOLAMINE-BINDING PROTEIN"/>
    <property type="match status" value="1"/>
</dbReference>
<dbReference type="Pfam" id="PF01161">
    <property type="entry name" value="PBP"/>
    <property type="match status" value="1"/>
</dbReference>
<dbReference type="EMBL" id="KQ257467">
    <property type="protein sequence ID" value="KNC96663.1"/>
    <property type="molecule type" value="Genomic_DNA"/>
</dbReference>
<proteinExistence type="predicted"/>
<dbReference type="FunCoup" id="A0A0L0H7J8">
    <property type="interactions" value="11"/>
</dbReference>
<name>A0A0L0H7J8_SPIPD</name>